<accession>A0A1I1BDV0</accession>
<evidence type="ECO:0000313" key="3">
    <source>
        <dbReference type="Proteomes" id="UP000199113"/>
    </source>
</evidence>
<dbReference type="AlphaFoldDB" id="A0A1I1BDV0"/>
<evidence type="ECO:0000313" key="2">
    <source>
        <dbReference type="EMBL" id="SFB48287.1"/>
    </source>
</evidence>
<sequence>MVNDLQEAAATARSMLTRVAADGGVLQQIETGERTPRDSDWEDAMAVVEALAERVRLDRILIERLTQ</sequence>
<dbReference type="STRING" id="748909.SAMN05192575_1173"/>
<organism evidence="2 3">
    <name type="scientific">Nocardioides alpinus</name>
    <dbReference type="NCBI Taxonomy" id="748909"/>
    <lineage>
        <taxon>Bacteria</taxon>
        <taxon>Bacillati</taxon>
        <taxon>Actinomycetota</taxon>
        <taxon>Actinomycetes</taxon>
        <taxon>Propionibacteriales</taxon>
        <taxon>Nocardioidaceae</taxon>
        <taxon>Nocardioides</taxon>
    </lineage>
</organism>
<keyword evidence="4" id="KW-1185">Reference proteome</keyword>
<name>A0A1I1BDV0_9ACTN</name>
<proteinExistence type="predicted"/>
<evidence type="ECO:0000313" key="1">
    <source>
        <dbReference type="EMBL" id="PKH38463.1"/>
    </source>
</evidence>
<protein>
    <submittedName>
        <fullName evidence="2">Uncharacterized protein</fullName>
    </submittedName>
</protein>
<reference evidence="1 4" key="2">
    <citation type="submission" date="2017-12" db="EMBL/GenBank/DDBJ databases">
        <title>Pharmacopeia of the Arctic Ocean.</title>
        <authorList>
            <person name="Collins E."/>
            <person name="Ducluzeau A.-L."/>
        </authorList>
    </citation>
    <scope>NUCLEOTIDE SEQUENCE [LARGE SCALE GENOMIC DNA]</scope>
    <source>
        <strain evidence="1 4">DSM 23325</strain>
    </source>
</reference>
<gene>
    <name evidence="1" type="ORF">CXG46_15565</name>
    <name evidence="2" type="ORF">SAMN05192575_1173</name>
</gene>
<dbReference type="Proteomes" id="UP000233565">
    <property type="component" value="Unassembled WGS sequence"/>
</dbReference>
<dbReference type="Proteomes" id="UP000199113">
    <property type="component" value="Unassembled WGS sequence"/>
</dbReference>
<evidence type="ECO:0000313" key="4">
    <source>
        <dbReference type="Proteomes" id="UP000233565"/>
    </source>
</evidence>
<reference evidence="2" key="1">
    <citation type="submission" date="2016-10" db="EMBL/GenBank/DDBJ databases">
        <authorList>
            <person name="de Groot N.N."/>
        </authorList>
    </citation>
    <scope>NUCLEOTIDE SEQUENCE [LARGE SCALE GENOMIC DNA]</scope>
    <source>
        <strain evidence="2">CGMCC 1.10697</strain>
    </source>
</reference>
<dbReference type="EMBL" id="FOKC01000017">
    <property type="protein sequence ID" value="SFB48287.1"/>
    <property type="molecule type" value="Genomic_DNA"/>
</dbReference>
<dbReference type="EMBL" id="PJBV01000033">
    <property type="protein sequence ID" value="PKH38463.1"/>
    <property type="molecule type" value="Genomic_DNA"/>
</dbReference>